<reference evidence="2 3" key="1">
    <citation type="submission" date="2023-03" db="EMBL/GenBank/DDBJ databases">
        <title>High recombination rates correlate with genetic variation in Cardiocondyla obscurior ants.</title>
        <authorList>
            <person name="Errbii M."/>
        </authorList>
    </citation>
    <scope>NUCLEOTIDE SEQUENCE [LARGE SCALE GENOMIC DNA]</scope>
    <source>
        <strain evidence="2">Alpha-2009</strain>
        <tissue evidence="2">Whole body</tissue>
    </source>
</reference>
<feature type="region of interest" description="Disordered" evidence="1">
    <location>
        <begin position="491"/>
        <end position="532"/>
    </location>
</feature>
<feature type="compositionally biased region" description="Polar residues" evidence="1">
    <location>
        <begin position="492"/>
        <end position="504"/>
    </location>
</feature>
<comment type="caution">
    <text evidence="2">The sequence shown here is derived from an EMBL/GenBank/DDBJ whole genome shotgun (WGS) entry which is preliminary data.</text>
</comment>
<proteinExistence type="predicted"/>
<dbReference type="Proteomes" id="UP001430953">
    <property type="component" value="Unassembled WGS sequence"/>
</dbReference>
<dbReference type="AlphaFoldDB" id="A0AAW2H3W5"/>
<feature type="region of interest" description="Disordered" evidence="1">
    <location>
        <begin position="428"/>
        <end position="456"/>
    </location>
</feature>
<feature type="region of interest" description="Disordered" evidence="1">
    <location>
        <begin position="1"/>
        <end position="27"/>
    </location>
</feature>
<evidence type="ECO:0000313" key="3">
    <source>
        <dbReference type="Proteomes" id="UP001430953"/>
    </source>
</evidence>
<accession>A0AAW2H3W5</accession>
<feature type="region of interest" description="Disordered" evidence="1">
    <location>
        <begin position="337"/>
        <end position="384"/>
    </location>
</feature>
<gene>
    <name evidence="2" type="ORF">PUN28_001209</name>
</gene>
<evidence type="ECO:0000256" key="1">
    <source>
        <dbReference type="SAM" id="MobiDB-lite"/>
    </source>
</evidence>
<sequence length="532" mass="62363">MQESSSSTKNDNDHENNEPPSKNAKAAEKKKLIEQIKELRFIIKQCKQDLQISCFKDVEKYVTKEHLQRLEISPRELPNVEYDLQTDLYRFAGFWCVKSQRHELIFNFTSSNKEQKDYTYAVQIFIENKKSTLGKWVMPMSINMDQLLSETPIKEPKDLISFVKNCKHHVACYTVRQEQFLSLQKHISQIKYCTLQTDIGFRLISLELFGTYDKENNKYMNLIIHLRYYSDKARPYAIEVDTRDKSKLSDETKQKLKSWLKKFRMYNLQTAFDKILKEDSIFIWTQTNDESLLELNDTSSSEEENFLVQSQSARKKLRNLKKKHMLQKKWSEWKKKKNVRNTTLSEESEEDSHSKAKVPRTESPSKNLMKRKKKPEKAIPNSKKEKINKNLLVETTPIVKIKLKQTKLNFQTNEMENSNTNRTSLFNSQQSSTNNIHNKNPLKATSNISPSKKSKTTKLVTSTPLFYNKNVEPLSLSPNMDNIVESPIKMPEQTTNKMNSSQVKNKLKNKMVQRTTRQVAKKKKLTSNKSNK</sequence>
<feature type="compositionally biased region" description="Basic residues" evidence="1">
    <location>
        <begin position="519"/>
        <end position="532"/>
    </location>
</feature>
<evidence type="ECO:0000313" key="2">
    <source>
        <dbReference type="EMBL" id="KAL0134252.1"/>
    </source>
</evidence>
<protein>
    <submittedName>
        <fullName evidence="2">Uncharacterized protein</fullName>
    </submittedName>
</protein>
<keyword evidence="3" id="KW-1185">Reference proteome</keyword>
<organism evidence="2 3">
    <name type="scientific">Cardiocondyla obscurior</name>
    <dbReference type="NCBI Taxonomy" id="286306"/>
    <lineage>
        <taxon>Eukaryota</taxon>
        <taxon>Metazoa</taxon>
        <taxon>Ecdysozoa</taxon>
        <taxon>Arthropoda</taxon>
        <taxon>Hexapoda</taxon>
        <taxon>Insecta</taxon>
        <taxon>Pterygota</taxon>
        <taxon>Neoptera</taxon>
        <taxon>Endopterygota</taxon>
        <taxon>Hymenoptera</taxon>
        <taxon>Apocrita</taxon>
        <taxon>Aculeata</taxon>
        <taxon>Formicoidea</taxon>
        <taxon>Formicidae</taxon>
        <taxon>Myrmicinae</taxon>
        <taxon>Cardiocondyla</taxon>
    </lineage>
</organism>
<dbReference type="EMBL" id="JADYXP020000001">
    <property type="protein sequence ID" value="KAL0134252.1"/>
    <property type="molecule type" value="Genomic_DNA"/>
</dbReference>
<name>A0AAW2H3W5_9HYME</name>
<feature type="compositionally biased region" description="Polar residues" evidence="1">
    <location>
        <begin position="428"/>
        <end position="448"/>
    </location>
</feature>